<comment type="caution">
    <text evidence="2">The sequence shown here is derived from an EMBL/GenBank/DDBJ whole genome shotgun (WGS) entry which is preliminary data.</text>
</comment>
<reference evidence="2" key="2">
    <citation type="submission" date="2023-04" db="EMBL/GenBank/DDBJ databases">
        <authorList>
            <person name="Bruccoleri R.E."/>
            <person name="Oakeley E.J."/>
            <person name="Faust A.-M."/>
            <person name="Dessus-Babus S."/>
            <person name="Altorfer M."/>
            <person name="Burckhardt D."/>
            <person name="Oertli M."/>
            <person name="Naumann U."/>
            <person name="Petersen F."/>
            <person name="Wong J."/>
        </authorList>
    </citation>
    <scope>NUCLEOTIDE SEQUENCE</scope>
    <source>
        <strain evidence="2">GSM-AAB239-AS_SAM_17_03QT</strain>
        <tissue evidence="2">Leaf</tissue>
    </source>
</reference>
<organism evidence="2 3">
    <name type="scientific">Iris pallida</name>
    <name type="common">Sweet iris</name>
    <dbReference type="NCBI Taxonomy" id="29817"/>
    <lineage>
        <taxon>Eukaryota</taxon>
        <taxon>Viridiplantae</taxon>
        <taxon>Streptophyta</taxon>
        <taxon>Embryophyta</taxon>
        <taxon>Tracheophyta</taxon>
        <taxon>Spermatophyta</taxon>
        <taxon>Magnoliopsida</taxon>
        <taxon>Liliopsida</taxon>
        <taxon>Asparagales</taxon>
        <taxon>Iridaceae</taxon>
        <taxon>Iridoideae</taxon>
        <taxon>Irideae</taxon>
        <taxon>Iris</taxon>
    </lineage>
</organism>
<feature type="region of interest" description="Disordered" evidence="1">
    <location>
        <begin position="23"/>
        <end position="68"/>
    </location>
</feature>
<accession>A0AAX6FBZ9</accession>
<dbReference type="EMBL" id="JANAVB010030219">
    <property type="protein sequence ID" value="KAJ6813826.1"/>
    <property type="molecule type" value="Genomic_DNA"/>
</dbReference>
<sequence length="117" mass="12732">MRLGKYLLCRASYHQLRECPKFPRRTAQGAGARAPVSQQKGLPLQTQQQRFAQHQVGGGQQGRASAMATEGAQAVGELIVDDFEELCPTYYGAGLDDTLELDPQEDPALADDTTPID</sequence>
<protein>
    <submittedName>
        <fullName evidence="2">Uncharacterized protein</fullName>
    </submittedName>
</protein>
<keyword evidence="3" id="KW-1185">Reference proteome</keyword>
<evidence type="ECO:0000313" key="2">
    <source>
        <dbReference type="EMBL" id="KAJ6813826.1"/>
    </source>
</evidence>
<evidence type="ECO:0000256" key="1">
    <source>
        <dbReference type="SAM" id="MobiDB-lite"/>
    </source>
</evidence>
<gene>
    <name evidence="2" type="ORF">M6B38_141620</name>
</gene>
<name>A0AAX6FBZ9_IRIPA</name>
<evidence type="ECO:0000313" key="3">
    <source>
        <dbReference type="Proteomes" id="UP001140949"/>
    </source>
</evidence>
<reference evidence="2" key="1">
    <citation type="journal article" date="2023" name="GigaByte">
        <title>Genome assembly of the bearded iris, Iris pallida Lam.</title>
        <authorList>
            <person name="Bruccoleri R.E."/>
            <person name="Oakeley E.J."/>
            <person name="Faust A.M.E."/>
            <person name="Altorfer M."/>
            <person name="Dessus-Babus S."/>
            <person name="Burckhardt D."/>
            <person name="Oertli M."/>
            <person name="Naumann U."/>
            <person name="Petersen F."/>
            <person name="Wong J."/>
        </authorList>
    </citation>
    <scope>NUCLEOTIDE SEQUENCE</scope>
    <source>
        <strain evidence="2">GSM-AAB239-AS_SAM_17_03QT</strain>
    </source>
</reference>
<feature type="compositionally biased region" description="Low complexity" evidence="1">
    <location>
        <begin position="38"/>
        <end position="49"/>
    </location>
</feature>
<feature type="region of interest" description="Disordered" evidence="1">
    <location>
        <begin position="95"/>
        <end position="117"/>
    </location>
</feature>
<dbReference type="Proteomes" id="UP001140949">
    <property type="component" value="Unassembled WGS sequence"/>
</dbReference>
<dbReference type="AlphaFoldDB" id="A0AAX6FBZ9"/>
<feature type="compositionally biased region" description="Acidic residues" evidence="1">
    <location>
        <begin position="97"/>
        <end position="109"/>
    </location>
</feature>
<proteinExistence type="predicted"/>